<feature type="domain" description="Phosphatidic acid phosphatase type 2/haloperoxidase" evidence="2">
    <location>
        <begin position="122"/>
        <end position="237"/>
    </location>
</feature>
<dbReference type="CDD" id="cd03397">
    <property type="entry name" value="PAP2_acid_phosphatase"/>
    <property type="match status" value="1"/>
</dbReference>
<name>A0ABY8FU11_9SPHN</name>
<dbReference type="SMART" id="SM00014">
    <property type="entry name" value="acidPPc"/>
    <property type="match status" value="1"/>
</dbReference>
<dbReference type="InterPro" id="IPR000326">
    <property type="entry name" value="PAP2/HPO"/>
</dbReference>
<dbReference type="Pfam" id="PF01569">
    <property type="entry name" value="PAP2"/>
    <property type="match status" value="1"/>
</dbReference>
<proteinExistence type="predicted"/>
<dbReference type="Proteomes" id="UP001215827">
    <property type="component" value="Chromosome"/>
</dbReference>
<keyword evidence="4" id="KW-1185">Reference proteome</keyword>
<accession>A0ABY8FU11</accession>
<gene>
    <name evidence="3" type="ORF">P7228_05330</name>
</gene>
<dbReference type="SUPFAM" id="SSF48317">
    <property type="entry name" value="Acid phosphatase/Vanadium-dependent haloperoxidase"/>
    <property type="match status" value="1"/>
</dbReference>
<sequence length="274" mass="28793">MRKSATLALAGGLVLAACVVVPQVADAPMAKEAAAQAEAPRYDLGRPYIGGPLSGGESLIHPPPEAGSTRMTIDEEANARSLSLRGSPRWEQAARDADLGENWYGRAFSCAAGVRISPEATPRIANLLRRAGTDFGMSTGAVKDVFKRPRPFTVNGSTSCTPQEEEALRGNGSYPSGHSAIGYGTALVLASLLPDRAAELAKRGRGYANSRWVCNVHWYSDTVESQAFAGATFARLQSNPDFQADYAAAREEAASLAPAPVDEICAAEAENPGA</sequence>
<keyword evidence="1" id="KW-0732">Signal</keyword>
<feature type="chain" id="PRO_5047116437" evidence="1">
    <location>
        <begin position="28"/>
        <end position="274"/>
    </location>
</feature>
<evidence type="ECO:0000313" key="3">
    <source>
        <dbReference type="EMBL" id="WFL78489.1"/>
    </source>
</evidence>
<dbReference type="PROSITE" id="PS51257">
    <property type="entry name" value="PROKAR_LIPOPROTEIN"/>
    <property type="match status" value="1"/>
</dbReference>
<reference evidence="3 4" key="1">
    <citation type="submission" date="2023-03" db="EMBL/GenBank/DDBJ databases">
        <title>Altererythrobacter sp. CAU 1644 isolated from sand.</title>
        <authorList>
            <person name="Kim W."/>
        </authorList>
    </citation>
    <scope>NUCLEOTIDE SEQUENCE [LARGE SCALE GENOMIC DNA]</scope>
    <source>
        <strain evidence="3 4">CAU 1644</strain>
    </source>
</reference>
<organism evidence="3 4">
    <name type="scientific">Altererythrobacter arenosus</name>
    <dbReference type="NCBI Taxonomy" id="3032592"/>
    <lineage>
        <taxon>Bacteria</taxon>
        <taxon>Pseudomonadati</taxon>
        <taxon>Pseudomonadota</taxon>
        <taxon>Alphaproteobacteria</taxon>
        <taxon>Sphingomonadales</taxon>
        <taxon>Erythrobacteraceae</taxon>
        <taxon>Altererythrobacter</taxon>
    </lineage>
</organism>
<dbReference type="EMBL" id="CP121106">
    <property type="protein sequence ID" value="WFL78489.1"/>
    <property type="molecule type" value="Genomic_DNA"/>
</dbReference>
<dbReference type="PRINTS" id="PR00483">
    <property type="entry name" value="BACPHPHTASE"/>
</dbReference>
<dbReference type="InterPro" id="IPR036938">
    <property type="entry name" value="PAP2/HPO_sf"/>
</dbReference>
<dbReference type="Gene3D" id="1.20.144.10">
    <property type="entry name" value="Phosphatidic acid phosphatase type 2/haloperoxidase"/>
    <property type="match status" value="1"/>
</dbReference>
<dbReference type="RefSeq" id="WP_278017179.1">
    <property type="nucleotide sequence ID" value="NZ_CP121106.1"/>
</dbReference>
<feature type="signal peptide" evidence="1">
    <location>
        <begin position="1"/>
        <end position="27"/>
    </location>
</feature>
<evidence type="ECO:0000313" key="4">
    <source>
        <dbReference type="Proteomes" id="UP001215827"/>
    </source>
</evidence>
<evidence type="ECO:0000259" key="2">
    <source>
        <dbReference type="SMART" id="SM00014"/>
    </source>
</evidence>
<protein>
    <submittedName>
        <fullName evidence="3">Phosphatase PAP2 family protein</fullName>
    </submittedName>
</protein>
<dbReference type="InterPro" id="IPR001011">
    <property type="entry name" value="Acid_Pase_classA_bac"/>
</dbReference>
<evidence type="ECO:0000256" key="1">
    <source>
        <dbReference type="SAM" id="SignalP"/>
    </source>
</evidence>